<organism evidence="1 2">
    <name type="scientific">Bradyrhizobium retamae</name>
    <dbReference type="NCBI Taxonomy" id="1300035"/>
    <lineage>
        <taxon>Bacteria</taxon>
        <taxon>Pseudomonadati</taxon>
        <taxon>Pseudomonadota</taxon>
        <taxon>Alphaproteobacteria</taxon>
        <taxon>Hyphomicrobiales</taxon>
        <taxon>Nitrobacteraceae</taxon>
        <taxon>Bradyrhizobium</taxon>
    </lineage>
</organism>
<dbReference type="AlphaFoldDB" id="A0A0R3MXX9"/>
<dbReference type="RefSeq" id="WP_057845419.1">
    <property type="nucleotide sequence ID" value="NZ_LLYA01000167.1"/>
</dbReference>
<accession>A0A0R3MXX9</accession>
<sequence>MQALDQNFNAFISSLYDNGIVPPVMVLQDCDDDREHYKRTGCVAVLSADEDADCAVFGDWGNYYAFEGWLAFRSLSRAGDEFQLMVSDVVNNVEWSPETAEWISIISGLVNVQEEYADKFGHYPVDLNKFIKSYIRYGVNTVLRADVY</sequence>
<proteinExistence type="predicted"/>
<protein>
    <submittedName>
        <fullName evidence="1">Uncharacterized protein</fullName>
    </submittedName>
</protein>
<dbReference type="OrthoDB" id="9935436at2"/>
<comment type="caution">
    <text evidence="1">The sequence shown here is derived from an EMBL/GenBank/DDBJ whole genome shotgun (WGS) entry which is preliminary data.</text>
</comment>
<reference evidence="1 2" key="1">
    <citation type="submission" date="2014-03" db="EMBL/GenBank/DDBJ databases">
        <title>Bradyrhizobium valentinum sp. nov., isolated from effective nodules of Lupinus mariae-josephae, a lupine endemic of basic-lime soils in Eastern Spain.</title>
        <authorList>
            <person name="Duran D."/>
            <person name="Rey L."/>
            <person name="Navarro A."/>
            <person name="Busquets A."/>
            <person name="Imperial J."/>
            <person name="Ruiz-Argueso T."/>
        </authorList>
    </citation>
    <scope>NUCLEOTIDE SEQUENCE [LARGE SCALE GENOMIC DNA]</scope>
    <source>
        <strain evidence="1 2">Ro19</strain>
    </source>
</reference>
<dbReference type="Proteomes" id="UP000052023">
    <property type="component" value="Unassembled WGS sequence"/>
</dbReference>
<keyword evidence="2" id="KW-1185">Reference proteome</keyword>
<evidence type="ECO:0000313" key="2">
    <source>
        <dbReference type="Proteomes" id="UP000052023"/>
    </source>
</evidence>
<name>A0A0R3MXX9_9BRAD</name>
<gene>
    <name evidence="1" type="ORF">CQ13_30085</name>
</gene>
<dbReference type="EMBL" id="LLYA01000167">
    <property type="protein sequence ID" value="KRR22182.1"/>
    <property type="molecule type" value="Genomic_DNA"/>
</dbReference>
<evidence type="ECO:0000313" key="1">
    <source>
        <dbReference type="EMBL" id="KRR22182.1"/>
    </source>
</evidence>